<keyword evidence="2" id="KW-1185">Reference proteome</keyword>
<evidence type="ECO:0000313" key="1">
    <source>
        <dbReference type="EMBL" id="GBM11691.1"/>
    </source>
</evidence>
<proteinExistence type="predicted"/>
<feature type="non-terminal residue" evidence="1">
    <location>
        <position position="1"/>
    </location>
</feature>
<accession>A0A4Y2D4T2</accession>
<protein>
    <submittedName>
        <fullName evidence="1">Uncharacterized protein</fullName>
    </submittedName>
</protein>
<dbReference type="Proteomes" id="UP000499080">
    <property type="component" value="Unassembled WGS sequence"/>
</dbReference>
<comment type="caution">
    <text evidence="1">The sequence shown here is derived from an EMBL/GenBank/DDBJ whole genome shotgun (WGS) entry which is preliminary data.</text>
</comment>
<organism evidence="1 2">
    <name type="scientific">Araneus ventricosus</name>
    <name type="common">Orbweaver spider</name>
    <name type="synonym">Epeira ventricosa</name>
    <dbReference type="NCBI Taxonomy" id="182803"/>
    <lineage>
        <taxon>Eukaryota</taxon>
        <taxon>Metazoa</taxon>
        <taxon>Ecdysozoa</taxon>
        <taxon>Arthropoda</taxon>
        <taxon>Chelicerata</taxon>
        <taxon>Arachnida</taxon>
        <taxon>Araneae</taxon>
        <taxon>Araneomorphae</taxon>
        <taxon>Entelegynae</taxon>
        <taxon>Araneoidea</taxon>
        <taxon>Araneidae</taxon>
        <taxon>Araneus</taxon>
    </lineage>
</organism>
<evidence type="ECO:0000313" key="2">
    <source>
        <dbReference type="Proteomes" id="UP000499080"/>
    </source>
</evidence>
<sequence length="120" mass="13368">PPTIVAVVSMLTTDDRGRGHINHHVDTRRVVFLRAGCWSRCQTNVVLRHVLGGAALWQPIVSPDRSLLVRTESNVACPPPVVDFPSLTPTNTPQGFSLFVREVHSLYPLSYFNFMVQCAE</sequence>
<gene>
    <name evidence="1" type="ORF">AVEN_75647_1</name>
</gene>
<name>A0A4Y2D4T2_ARAVE</name>
<dbReference type="EMBL" id="BGPR01000303">
    <property type="protein sequence ID" value="GBM11691.1"/>
    <property type="molecule type" value="Genomic_DNA"/>
</dbReference>
<dbReference type="AlphaFoldDB" id="A0A4Y2D4T2"/>
<reference evidence="1 2" key="1">
    <citation type="journal article" date="2019" name="Sci. Rep.">
        <title>Orb-weaving spider Araneus ventricosus genome elucidates the spidroin gene catalogue.</title>
        <authorList>
            <person name="Kono N."/>
            <person name="Nakamura H."/>
            <person name="Ohtoshi R."/>
            <person name="Moran D.A.P."/>
            <person name="Shinohara A."/>
            <person name="Yoshida Y."/>
            <person name="Fujiwara M."/>
            <person name="Mori M."/>
            <person name="Tomita M."/>
            <person name="Arakawa K."/>
        </authorList>
    </citation>
    <scope>NUCLEOTIDE SEQUENCE [LARGE SCALE GENOMIC DNA]</scope>
</reference>